<evidence type="ECO:0000256" key="5">
    <source>
        <dbReference type="SAM" id="Phobius"/>
    </source>
</evidence>
<keyword evidence="3 5" id="KW-1133">Transmembrane helix</keyword>
<protein>
    <submittedName>
        <fullName evidence="6">Tetraspanin family protein</fullName>
    </submittedName>
</protein>
<dbReference type="RefSeq" id="XP_001009794.2">
    <property type="nucleotide sequence ID" value="XM_001009794.2"/>
</dbReference>
<dbReference type="Proteomes" id="UP000009168">
    <property type="component" value="Unassembled WGS sequence"/>
</dbReference>
<dbReference type="EMBL" id="GG662820">
    <property type="protein sequence ID" value="EAR89549.2"/>
    <property type="molecule type" value="Genomic_DNA"/>
</dbReference>
<sequence length="312" mass="35884">MQVKIRKPLKIFGKTFCIVSVLNGVCGIVVSSVAKSYEDSLLVDESLKSYKAFIPNLFYFLASVFIFTGILGIMVYSKMIKPFIIAFQIINFVLCISFLVIFILFLNKYNFIQAQLQYSNCQTGILKEVNTIFNKAKQIWCKDGASEYESCPCSIYNFSSWNQQQQILLLKKYGQIKPNGNKNLQNCYNIQSVIPNLSEYLQLLKSIESTYNCNGICDPGDLLYYFTNVNQVPPQQNSCFESIIVNILEWILIILTYSAISFSINIINILIYNLNKFFRLNLYQNATVLSDAELQNIRNQQRIENFTLNKLV</sequence>
<evidence type="ECO:0000313" key="7">
    <source>
        <dbReference type="Proteomes" id="UP000009168"/>
    </source>
</evidence>
<feature type="transmembrane region" description="Helical" evidence="5">
    <location>
        <begin position="83"/>
        <end position="106"/>
    </location>
</feature>
<evidence type="ECO:0000256" key="4">
    <source>
        <dbReference type="ARBA" id="ARBA00023136"/>
    </source>
</evidence>
<keyword evidence="2 5" id="KW-0812">Transmembrane</keyword>
<keyword evidence="7" id="KW-1185">Reference proteome</keyword>
<dbReference type="GeneID" id="7834001"/>
<dbReference type="InParanoid" id="Q22W68"/>
<comment type="subcellular location">
    <subcellularLocation>
        <location evidence="1">Membrane</location>
        <topology evidence="1">Multi-pass membrane protein</topology>
    </subcellularLocation>
</comment>
<proteinExistence type="predicted"/>
<feature type="transmembrane region" description="Helical" evidence="5">
    <location>
        <begin position="57"/>
        <end position="76"/>
    </location>
</feature>
<evidence type="ECO:0000256" key="1">
    <source>
        <dbReference type="ARBA" id="ARBA00004141"/>
    </source>
</evidence>
<dbReference type="KEGG" id="tet:TTHERM_00160640"/>
<dbReference type="InterPro" id="IPR018499">
    <property type="entry name" value="Tetraspanin/Peripherin"/>
</dbReference>
<keyword evidence="4 5" id="KW-0472">Membrane</keyword>
<feature type="transmembrane region" description="Helical" evidence="5">
    <location>
        <begin position="12"/>
        <end position="37"/>
    </location>
</feature>
<accession>Q22W68</accession>
<name>Q22W68_TETTS</name>
<gene>
    <name evidence="6" type="ORF">TTHERM_00160640</name>
</gene>
<dbReference type="AlphaFoldDB" id="Q22W68"/>
<evidence type="ECO:0000256" key="3">
    <source>
        <dbReference type="ARBA" id="ARBA00022989"/>
    </source>
</evidence>
<dbReference type="GO" id="GO:0016020">
    <property type="term" value="C:membrane"/>
    <property type="evidence" value="ECO:0007669"/>
    <property type="project" value="UniProtKB-SubCell"/>
</dbReference>
<feature type="transmembrane region" description="Helical" evidence="5">
    <location>
        <begin position="247"/>
        <end position="271"/>
    </location>
</feature>
<reference evidence="7" key="1">
    <citation type="journal article" date="2006" name="PLoS Biol.">
        <title>Macronuclear genome sequence of the ciliate Tetrahymena thermophila, a model eukaryote.</title>
        <authorList>
            <person name="Eisen J.A."/>
            <person name="Coyne R.S."/>
            <person name="Wu M."/>
            <person name="Wu D."/>
            <person name="Thiagarajan M."/>
            <person name="Wortman J.R."/>
            <person name="Badger J.H."/>
            <person name="Ren Q."/>
            <person name="Amedeo P."/>
            <person name="Jones K.M."/>
            <person name="Tallon L.J."/>
            <person name="Delcher A.L."/>
            <person name="Salzberg S.L."/>
            <person name="Silva J.C."/>
            <person name="Haas B.J."/>
            <person name="Majoros W.H."/>
            <person name="Farzad M."/>
            <person name="Carlton J.M."/>
            <person name="Smith R.K. Jr."/>
            <person name="Garg J."/>
            <person name="Pearlman R.E."/>
            <person name="Karrer K.M."/>
            <person name="Sun L."/>
            <person name="Manning G."/>
            <person name="Elde N.C."/>
            <person name="Turkewitz A.P."/>
            <person name="Asai D.J."/>
            <person name="Wilkes D.E."/>
            <person name="Wang Y."/>
            <person name="Cai H."/>
            <person name="Collins K."/>
            <person name="Stewart B.A."/>
            <person name="Lee S.R."/>
            <person name="Wilamowska K."/>
            <person name="Weinberg Z."/>
            <person name="Ruzzo W.L."/>
            <person name="Wloga D."/>
            <person name="Gaertig J."/>
            <person name="Frankel J."/>
            <person name="Tsao C.-C."/>
            <person name="Gorovsky M.A."/>
            <person name="Keeling P.J."/>
            <person name="Waller R.F."/>
            <person name="Patron N.J."/>
            <person name="Cherry J.M."/>
            <person name="Stover N.A."/>
            <person name="Krieger C.J."/>
            <person name="del Toro C."/>
            <person name="Ryder H.F."/>
            <person name="Williamson S.C."/>
            <person name="Barbeau R.A."/>
            <person name="Hamilton E.P."/>
            <person name="Orias E."/>
        </authorList>
    </citation>
    <scope>NUCLEOTIDE SEQUENCE [LARGE SCALE GENOMIC DNA]</scope>
    <source>
        <strain evidence="7">SB210</strain>
    </source>
</reference>
<dbReference type="HOGENOM" id="CLU_734649_0_0_1"/>
<dbReference type="Pfam" id="PF00335">
    <property type="entry name" value="Tetraspanin"/>
    <property type="match status" value="1"/>
</dbReference>
<organism evidence="6 7">
    <name type="scientific">Tetrahymena thermophila (strain SB210)</name>
    <dbReference type="NCBI Taxonomy" id="312017"/>
    <lineage>
        <taxon>Eukaryota</taxon>
        <taxon>Sar</taxon>
        <taxon>Alveolata</taxon>
        <taxon>Ciliophora</taxon>
        <taxon>Intramacronucleata</taxon>
        <taxon>Oligohymenophorea</taxon>
        <taxon>Hymenostomatida</taxon>
        <taxon>Tetrahymenina</taxon>
        <taxon>Tetrahymenidae</taxon>
        <taxon>Tetrahymena</taxon>
    </lineage>
</organism>
<evidence type="ECO:0000313" key="6">
    <source>
        <dbReference type="EMBL" id="EAR89549.2"/>
    </source>
</evidence>
<evidence type="ECO:0000256" key="2">
    <source>
        <dbReference type="ARBA" id="ARBA00022692"/>
    </source>
</evidence>